<keyword evidence="2 8" id="KW-0645">Protease</keyword>
<evidence type="ECO:0000256" key="7">
    <source>
        <dbReference type="ARBA" id="ARBA00023239"/>
    </source>
</evidence>
<organism evidence="9 10">
    <name type="scientific">Henriciella barbarensis</name>
    <dbReference type="NCBI Taxonomy" id="86342"/>
    <lineage>
        <taxon>Bacteria</taxon>
        <taxon>Pseudomonadati</taxon>
        <taxon>Pseudomonadota</taxon>
        <taxon>Alphaproteobacteria</taxon>
        <taxon>Hyphomonadales</taxon>
        <taxon>Hyphomonadaceae</taxon>
        <taxon>Henriciella</taxon>
    </lineage>
</organism>
<dbReference type="GO" id="GO:0106300">
    <property type="term" value="P:protein-DNA covalent cross-linking repair"/>
    <property type="evidence" value="ECO:0007669"/>
    <property type="project" value="InterPro"/>
</dbReference>
<dbReference type="GO" id="GO:0006508">
    <property type="term" value="P:proteolysis"/>
    <property type="evidence" value="ECO:0007669"/>
    <property type="project" value="UniProtKB-KW"/>
</dbReference>
<proteinExistence type="inferred from homology"/>
<dbReference type="AlphaFoldDB" id="A0A399R0R8"/>
<accession>A0A399R0R8</accession>
<evidence type="ECO:0000256" key="5">
    <source>
        <dbReference type="ARBA" id="ARBA00023124"/>
    </source>
</evidence>
<sequence>MQDNMCGRFFRHGVTWSDFHAWLNLIPPDEVDPPEATYNAAPGSYQSILRTAHGGHVELAPALWGLVPSWWKKPLKEKTFTTFNAKSETVADKPVFRGAYRHHRCLIPVSGYYEWTGRKGAKTPFAIGLRNRRHFCLAGLYDVALIEGSELHSFTVLTTEANEATSGVHHRMPVILHQSDFARWLDVREKVDDLMVPFPSEDMTVWPVHPDVGNVRNNHPDLLSER</sequence>
<dbReference type="PANTHER" id="PTHR13604">
    <property type="entry name" value="DC12-RELATED"/>
    <property type="match status" value="1"/>
</dbReference>
<dbReference type="GO" id="GO:0003697">
    <property type="term" value="F:single-stranded DNA binding"/>
    <property type="evidence" value="ECO:0007669"/>
    <property type="project" value="InterPro"/>
</dbReference>
<comment type="similarity">
    <text evidence="1 8">Belongs to the SOS response-associated peptidase family.</text>
</comment>
<name>A0A399R0R8_9PROT</name>
<evidence type="ECO:0000256" key="3">
    <source>
        <dbReference type="ARBA" id="ARBA00022763"/>
    </source>
</evidence>
<evidence type="ECO:0000256" key="6">
    <source>
        <dbReference type="ARBA" id="ARBA00023125"/>
    </source>
</evidence>
<dbReference type="InterPro" id="IPR003738">
    <property type="entry name" value="SRAP"/>
</dbReference>
<dbReference type="Pfam" id="PF02586">
    <property type="entry name" value="SRAP"/>
    <property type="match status" value="1"/>
</dbReference>
<keyword evidence="6" id="KW-0238">DNA-binding</keyword>
<reference evidence="9 10" key="1">
    <citation type="submission" date="2018-08" db="EMBL/GenBank/DDBJ databases">
        <title>Henriciella mobilis sp. nov., isolated from seawater.</title>
        <authorList>
            <person name="Cheng H."/>
            <person name="Wu Y.-H."/>
            <person name="Xu X.-W."/>
            <person name="Guo L.-L."/>
        </authorList>
    </citation>
    <scope>NUCLEOTIDE SEQUENCE [LARGE SCALE GENOMIC DNA]</scope>
    <source>
        <strain evidence="9 10">CCUG66934</strain>
    </source>
</reference>
<evidence type="ECO:0000256" key="2">
    <source>
        <dbReference type="ARBA" id="ARBA00022670"/>
    </source>
</evidence>
<keyword evidence="10" id="KW-1185">Reference proteome</keyword>
<keyword evidence="4 8" id="KW-0378">Hydrolase</keyword>
<keyword evidence="5" id="KW-0190">Covalent protein-DNA linkage</keyword>
<dbReference type="OrthoDB" id="9782620at2"/>
<dbReference type="PANTHER" id="PTHR13604:SF0">
    <property type="entry name" value="ABASIC SITE PROCESSING PROTEIN HMCES"/>
    <property type="match status" value="1"/>
</dbReference>
<protein>
    <recommendedName>
        <fullName evidence="8">Abasic site processing protein</fullName>
        <ecNumber evidence="8">3.4.-.-</ecNumber>
    </recommendedName>
</protein>
<dbReference type="Gene3D" id="3.90.1680.10">
    <property type="entry name" value="SOS response associated peptidase-like"/>
    <property type="match status" value="1"/>
</dbReference>
<evidence type="ECO:0000256" key="8">
    <source>
        <dbReference type="RuleBase" id="RU364100"/>
    </source>
</evidence>
<comment type="caution">
    <text evidence="9">The sequence shown here is derived from an EMBL/GenBank/DDBJ whole genome shotgun (WGS) entry which is preliminary data.</text>
</comment>
<gene>
    <name evidence="9" type="ORF">D1224_09130</name>
</gene>
<evidence type="ECO:0000256" key="4">
    <source>
        <dbReference type="ARBA" id="ARBA00022801"/>
    </source>
</evidence>
<dbReference type="InterPro" id="IPR036590">
    <property type="entry name" value="SRAP-like"/>
</dbReference>
<dbReference type="SUPFAM" id="SSF143081">
    <property type="entry name" value="BB1717-like"/>
    <property type="match status" value="1"/>
</dbReference>
<dbReference type="GO" id="GO:0008233">
    <property type="term" value="F:peptidase activity"/>
    <property type="evidence" value="ECO:0007669"/>
    <property type="project" value="UniProtKB-KW"/>
</dbReference>
<dbReference type="GO" id="GO:0016829">
    <property type="term" value="F:lyase activity"/>
    <property type="evidence" value="ECO:0007669"/>
    <property type="project" value="UniProtKB-KW"/>
</dbReference>
<dbReference type="EC" id="3.4.-.-" evidence="8"/>
<keyword evidence="7" id="KW-0456">Lyase</keyword>
<keyword evidence="3" id="KW-0227">DNA damage</keyword>
<dbReference type="Proteomes" id="UP000265431">
    <property type="component" value="Unassembled WGS sequence"/>
</dbReference>
<evidence type="ECO:0000313" key="9">
    <source>
        <dbReference type="EMBL" id="RIJ24381.1"/>
    </source>
</evidence>
<dbReference type="EMBL" id="QWGB01000005">
    <property type="protein sequence ID" value="RIJ24381.1"/>
    <property type="molecule type" value="Genomic_DNA"/>
</dbReference>
<evidence type="ECO:0000256" key="1">
    <source>
        <dbReference type="ARBA" id="ARBA00008136"/>
    </source>
</evidence>
<evidence type="ECO:0000313" key="10">
    <source>
        <dbReference type="Proteomes" id="UP000265431"/>
    </source>
</evidence>